<evidence type="ECO:0000313" key="5">
    <source>
        <dbReference type="WBParaSite" id="TMUE_2000006670.1"/>
    </source>
</evidence>
<proteinExistence type="predicted"/>
<dbReference type="GO" id="GO:0004252">
    <property type="term" value="F:serine-type endopeptidase activity"/>
    <property type="evidence" value="ECO:0007669"/>
    <property type="project" value="InterPro"/>
</dbReference>
<feature type="domain" description="Peptidase S1" evidence="2">
    <location>
        <begin position="46"/>
        <end position="109"/>
    </location>
</feature>
<keyword evidence="1" id="KW-0732">Signal</keyword>
<reference evidence="3" key="2">
    <citation type="submission" date="2014-03" db="EMBL/GenBank/DDBJ databases">
        <title>The whipworm genome and dual-species transcriptomics of an intimate host-pathogen interaction.</title>
        <authorList>
            <person name="Foth B.J."/>
            <person name="Tsai I.J."/>
            <person name="Reid A.J."/>
            <person name="Bancroft A.J."/>
            <person name="Nichol S."/>
            <person name="Tracey A."/>
            <person name="Holroyd N."/>
            <person name="Cotton J.A."/>
            <person name="Stanley E.J."/>
            <person name="Zarowiecki M."/>
            <person name="Liu J.Z."/>
            <person name="Huckvale T."/>
            <person name="Cooper P.J."/>
            <person name="Grencis R.K."/>
            <person name="Berriman M."/>
        </authorList>
    </citation>
    <scope>NUCLEOTIDE SEQUENCE [LARGE SCALE GENOMIC DNA]</scope>
    <source>
        <strain evidence="3">Edinburgh</strain>
    </source>
</reference>
<dbReference type="WBParaSite" id="TMUE_2000006670.1">
    <property type="protein sequence ID" value="TMUE_2000006670.1"/>
    <property type="gene ID" value="WBGene00299683"/>
</dbReference>
<keyword evidence="3" id="KW-1185">Reference proteome</keyword>
<organism evidence="3 6">
    <name type="scientific">Trichuris muris</name>
    <name type="common">Mouse whipworm</name>
    <dbReference type="NCBI Taxonomy" id="70415"/>
    <lineage>
        <taxon>Eukaryota</taxon>
        <taxon>Metazoa</taxon>
        <taxon>Ecdysozoa</taxon>
        <taxon>Nematoda</taxon>
        <taxon>Enoplea</taxon>
        <taxon>Dorylaimia</taxon>
        <taxon>Trichinellida</taxon>
        <taxon>Trichuridae</taxon>
        <taxon>Trichuris</taxon>
    </lineage>
</organism>
<dbReference type="PROSITE" id="PS00134">
    <property type="entry name" value="TRYPSIN_HIS"/>
    <property type="match status" value="1"/>
</dbReference>
<protein>
    <submittedName>
        <fullName evidence="4 5">Peptidase S1 domain-containing protein</fullName>
    </submittedName>
</protein>
<reference evidence="4 5" key="3">
    <citation type="submission" date="2019-12" db="UniProtKB">
        <authorList>
            <consortium name="WormBaseParasite"/>
        </authorList>
    </citation>
    <scope>IDENTIFICATION</scope>
</reference>
<evidence type="ECO:0000259" key="2">
    <source>
        <dbReference type="Pfam" id="PF00089"/>
    </source>
</evidence>
<feature type="signal peptide" evidence="1">
    <location>
        <begin position="1"/>
        <end position="25"/>
    </location>
</feature>
<dbReference type="InterPro" id="IPR018114">
    <property type="entry name" value="TRYPSIN_HIS"/>
</dbReference>
<evidence type="ECO:0000313" key="6">
    <source>
        <dbReference type="WBParaSite" id="TMUE_2000009012.1"/>
    </source>
</evidence>
<dbReference type="SUPFAM" id="SSF50494">
    <property type="entry name" value="Trypsin-like serine proteases"/>
    <property type="match status" value="1"/>
</dbReference>
<dbReference type="InterPro" id="IPR001254">
    <property type="entry name" value="Trypsin_dom"/>
</dbReference>
<sequence>MYRKNCCTLLMTIWLTCLLFKNSDGICGKPYYKPILPTKDHVGNRIANGIEARQHSHPWLALVLRKTDETIYKCGGGLIHWQDGNSSDLVLTAAHCVSEGYDSNEMTVWEKVKRFFTDLFHG</sequence>
<reference evidence="3" key="1">
    <citation type="submission" date="2013-11" db="EMBL/GenBank/DDBJ databases">
        <authorList>
            <person name="Aslett M."/>
        </authorList>
    </citation>
    <scope>NUCLEOTIDE SEQUENCE [LARGE SCALE GENOMIC DNA]</scope>
    <source>
        <strain evidence="3">Edinburgh</strain>
    </source>
</reference>
<name>A0A5S6QQ63_TRIMR</name>
<dbReference type="Pfam" id="PF00089">
    <property type="entry name" value="Trypsin"/>
    <property type="match status" value="1"/>
</dbReference>
<dbReference type="WBParaSite" id="TMUE_2000006668.1">
    <property type="protein sequence ID" value="TMUE_2000006668.1"/>
    <property type="gene ID" value="WBGene00299681"/>
</dbReference>
<accession>A0A5S6QQ63</accession>
<dbReference type="InterPro" id="IPR009003">
    <property type="entry name" value="Peptidase_S1_PA"/>
</dbReference>
<dbReference type="Proteomes" id="UP000046395">
    <property type="component" value="Unassembled WGS sequence"/>
</dbReference>
<dbReference type="GO" id="GO:0006508">
    <property type="term" value="P:proteolysis"/>
    <property type="evidence" value="ECO:0007669"/>
    <property type="project" value="InterPro"/>
</dbReference>
<dbReference type="WBParaSite" id="TMUE_2000009012.1">
    <property type="protein sequence ID" value="TMUE_2000009012.1"/>
    <property type="gene ID" value="WBGene00300487"/>
</dbReference>
<dbReference type="AlphaFoldDB" id="A0A5S6QQ63"/>
<evidence type="ECO:0000256" key="1">
    <source>
        <dbReference type="SAM" id="SignalP"/>
    </source>
</evidence>
<evidence type="ECO:0000313" key="4">
    <source>
        <dbReference type="WBParaSite" id="TMUE_2000006668.1"/>
    </source>
</evidence>
<evidence type="ECO:0000313" key="3">
    <source>
        <dbReference type="Proteomes" id="UP000046395"/>
    </source>
</evidence>
<feature type="chain" id="PRO_5044624334" evidence="1">
    <location>
        <begin position="26"/>
        <end position="122"/>
    </location>
</feature>
<dbReference type="Gene3D" id="2.40.10.10">
    <property type="entry name" value="Trypsin-like serine proteases"/>
    <property type="match status" value="1"/>
</dbReference>
<dbReference type="InterPro" id="IPR043504">
    <property type="entry name" value="Peptidase_S1_PA_chymotrypsin"/>
</dbReference>
<dbReference type="WBParaSite" id="TMUE_2000009010.1">
    <property type="protein sequence ID" value="TMUE_2000009010.1"/>
    <property type="gene ID" value="WBGene00300485"/>
</dbReference>